<feature type="transmembrane region" description="Helical" evidence="8">
    <location>
        <begin position="592"/>
        <end position="614"/>
    </location>
</feature>
<evidence type="ECO:0000256" key="7">
    <source>
        <dbReference type="SAM" id="MobiDB-lite"/>
    </source>
</evidence>
<name>A0AAJ7L479_9ACAR</name>
<evidence type="ECO:0000256" key="8">
    <source>
        <dbReference type="SAM" id="Phobius"/>
    </source>
</evidence>
<keyword evidence="10" id="KW-1185">Reference proteome</keyword>
<evidence type="ECO:0000256" key="4">
    <source>
        <dbReference type="ARBA" id="ARBA00022840"/>
    </source>
</evidence>
<dbReference type="GO" id="GO:0005319">
    <property type="term" value="F:lipid transporter activity"/>
    <property type="evidence" value="ECO:0007669"/>
    <property type="project" value="TreeGrafter"/>
</dbReference>
<dbReference type="SUPFAM" id="SSF52540">
    <property type="entry name" value="P-loop containing nucleoside triphosphate hydrolases"/>
    <property type="match status" value="2"/>
</dbReference>
<dbReference type="GeneID" id="100903842"/>
<feature type="transmembrane region" description="Helical" evidence="8">
    <location>
        <begin position="661"/>
        <end position="685"/>
    </location>
</feature>
<dbReference type="PROSITE" id="PS00211">
    <property type="entry name" value="ABC_TRANSPORTER_1"/>
    <property type="match status" value="1"/>
</dbReference>
<dbReference type="Gene3D" id="3.40.50.300">
    <property type="entry name" value="P-loop containing nucleotide triphosphate hydrolases"/>
    <property type="match status" value="2"/>
</dbReference>
<dbReference type="CDD" id="cd03263">
    <property type="entry name" value="ABC_subfamily_A"/>
    <property type="match status" value="2"/>
</dbReference>
<dbReference type="InterPro" id="IPR017871">
    <property type="entry name" value="ABC_transporter-like_CS"/>
</dbReference>
<dbReference type="SMART" id="SM00382">
    <property type="entry name" value="AAA"/>
    <property type="match status" value="2"/>
</dbReference>
<dbReference type="Proteomes" id="UP000694867">
    <property type="component" value="Unplaced"/>
</dbReference>
<dbReference type="PANTHER" id="PTHR19229">
    <property type="entry name" value="ATP-BINDING CASSETTE TRANSPORTER SUBFAMILY A ABCA"/>
    <property type="match status" value="1"/>
</dbReference>
<feature type="domain" description="ABC transporter" evidence="9">
    <location>
        <begin position="860"/>
        <end position="1091"/>
    </location>
</feature>
<feature type="region of interest" description="Disordered" evidence="7">
    <location>
        <begin position="812"/>
        <end position="837"/>
    </location>
</feature>
<evidence type="ECO:0000313" key="11">
    <source>
        <dbReference type="RefSeq" id="XP_018495293.2"/>
    </source>
</evidence>
<keyword evidence="5 8" id="KW-1133">Transmembrane helix</keyword>
<dbReference type="InterPro" id="IPR003593">
    <property type="entry name" value="AAA+_ATPase"/>
</dbReference>
<comment type="subcellular location">
    <subcellularLocation>
        <location evidence="1">Membrane</location>
        <topology evidence="1">Multi-pass membrane protein</topology>
    </subcellularLocation>
</comment>
<feature type="transmembrane region" description="Helical" evidence="8">
    <location>
        <begin position="388"/>
        <end position="411"/>
    </location>
</feature>
<accession>A0AAJ7L479</accession>
<evidence type="ECO:0000259" key="9">
    <source>
        <dbReference type="PROSITE" id="PS50893"/>
    </source>
</evidence>
<dbReference type="Pfam" id="PF12698">
    <property type="entry name" value="ABC2_membrane_3"/>
    <property type="match status" value="1"/>
</dbReference>
<proteinExistence type="predicted"/>
<dbReference type="GO" id="GO:0140359">
    <property type="term" value="F:ABC-type transporter activity"/>
    <property type="evidence" value="ECO:0007669"/>
    <property type="project" value="InterPro"/>
</dbReference>
<evidence type="ECO:0000256" key="6">
    <source>
        <dbReference type="ARBA" id="ARBA00023136"/>
    </source>
</evidence>
<dbReference type="InterPro" id="IPR003439">
    <property type="entry name" value="ABC_transporter-like_ATP-bd"/>
</dbReference>
<keyword evidence="2 8" id="KW-0812">Transmembrane</keyword>
<protein>
    <submittedName>
        <fullName evidence="11">ATP-binding cassette sub-family A member 3-like</fullName>
    </submittedName>
</protein>
<dbReference type="GO" id="GO:0005524">
    <property type="term" value="F:ATP binding"/>
    <property type="evidence" value="ECO:0007669"/>
    <property type="project" value="UniProtKB-KW"/>
</dbReference>
<dbReference type="InterPro" id="IPR026082">
    <property type="entry name" value="ABCA"/>
</dbReference>
<feature type="compositionally biased region" description="Basic and acidic residues" evidence="7">
    <location>
        <begin position="828"/>
        <end position="837"/>
    </location>
</feature>
<dbReference type="PROSITE" id="PS50893">
    <property type="entry name" value="ABC_TRANSPORTER_2"/>
    <property type="match status" value="2"/>
</dbReference>
<feature type="transmembrane region" description="Helical" evidence="8">
    <location>
        <begin position="549"/>
        <end position="572"/>
    </location>
</feature>
<dbReference type="PANTHER" id="PTHR19229:SF250">
    <property type="entry name" value="ABC TRANSPORTER DOMAIN-CONTAINING PROTEIN-RELATED"/>
    <property type="match status" value="1"/>
</dbReference>
<gene>
    <name evidence="11" type="primary">LOC100903842</name>
</gene>
<evidence type="ECO:0000256" key="2">
    <source>
        <dbReference type="ARBA" id="ARBA00022692"/>
    </source>
</evidence>
<organism evidence="10 11">
    <name type="scientific">Galendromus occidentalis</name>
    <name type="common">western predatory mite</name>
    <dbReference type="NCBI Taxonomy" id="34638"/>
    <lineage>
        <taxon>Eukaryota</taxon>
        <taxon>Metazoa</taxon>
        <taxon>Ecdysozoa</taxon>
        <taxon>Arthropoda</taxon>
        <taxon>Chelicerata</taxon>
        <taxon>Arachnida</taxon>
        <taxon>Acari</taxon>
        <taxon>Parasitiformes</taxon>
        <taxon>Mesostigmata</taxon>
        <taxon>Gamasina</taxon>
        <taxon>Phytoseioidea</taxon>
        <taxon>Phytoseiidae</taxon>
        <taxon>Typhlodrominae</taxon>
        <taxon>Galendromus</taxon>
    </lineage>
</organism>
<keyword evidence="3" id="KW-0547">Nucleotide-binding</keyword>
<keyword evidence="6 8" id="KW-0472">Membrane</keyword>
<dbReference type="InterPro" id="IPR027417">
    <property type="entry name" value="P-loop_NTPase"/>
</dbReference>
<evidence type="ECO:0000256" key="5">
    <source>
        <dbReference type="ARBA" id="ARBA00022989"/>
    </source>
</evidence>
<dbReference type="Pfam" id="PF00005">
    <property type="entry name" value="ABC_tran"/>
    <property type="match status" value="2"/>
</dbReference>
<feature type="domain" description="ABC transporter" evidence="9">
    <location>
        <begin position="21"/>
        <end position="249"/>
    </location>
</feature>
<dbReference type="AlphaFoldDB" id="A0AAJ7L479"/>
<evidence type="ECO:0000313" key="10">
    <source>
        <dbReference type="Proteomes" id="UP000694867"/>
    </source>
</evidence>
<keyword evidence="4" id="KW-0067">ATP-binding</keyword>
<reference evidence="11" key="1">
    <citation type="submission" date="2025-08" db="UniProtKB">
        <authorList>
            <consortium name="RefSeq"/>
        </authorList>
    </citation>
    <scope>IDENTIFICATION</scope>
</reference>
<sequence>MRRQQSDMIEQVSADAGSPVIRLVSVSHSFDKVKAVDNLSLELYRNQITVLLGHNGAGKTTAMNIITGLFPPSEGDIFINDHSVLRETKKARQDIGLCPQHNVLFDYLTVEEHLLFFAKLKGSVGPIDEECRVILRKVDLLAKRHDLAANLSGGMKRKLSLANAMIGGSRILILDEPSSGLDPEARHFVWGFLQEERKRRTILMTTHHMEEADVLADRVILLTRGRLMCAGSPMFLKRKFDTGYKLRLTKEKPEVDSIPIFSAVKDALGRLSGRRTLSMTEMGYEVIINIGFPKNAKMIELFKRLEEGKEDLGIVSIGASVTSMEDVFLKVGDLDEAAMEAGADPVATKESFERLPRFEPLTGISRICRQFRGLLWKRFHSFKREWKYFLYSMMWPMLLSYLFCSVMDMVIRGEETFKFLYAMKRLFGLTKGFLAGPQDFFLSRLRDEFVSHGVKFDLTLKDLDSDINDHLIKLREFDEYRNKWSVGLADDRLWFNGHLQHLGAVALTRWQKVALSKITGMKSEVDVSNWPIPAVKPLHLMITMLQVRVFGTFVMAAMFAYLACPAIGYPIIEKQTKSKLIQMMTGVNPALFHLSNFCFDILVQTTVATLILGLMFIKNPVAMCALFLCYSTAMIPLSYLLSNLWSDPSSALSTFTTLNVAPVGITGLVLAISEALYYGFGVEVFKNVPYMVKMSSIHPTFSASWGMTSILMNGISAKVCGVASDFELALVCNFGGLPSCCQQCSGSDSGYCIEYQSSFSMDPVYGARYQMLTLLSVGGLCTLLVVLMETDLGLYDYMVESLFAFSRSFSRETPVGSLTQPGNSVGDRPNDVRRKDDDVLREEREVEAIISRGESGLHTLLASKLTKYFWTFKAVDNVSFHVTGNECFGLLGTNGAGKSTVFDMLTGHVPTSGGNAYIKNVDLKGRRREFRRNIGYCPQFDALLANMTGREILELFCALRAVPKPDSETIMRTLIRSADILPHIDKTIQEFSGGSKRKLSLALAMIGNPLILLLDEPSAGVDPTARRRIFHTLAGVQKDLNTAIVLTSHSLDVCEARCDRIAIMVKGSFRCLGSTQHLKSRYGSGYIVQVKVKKQRKNMLEDLNHAMSNLFDGKCKLNKSYMSLFHFHIDDKSLKWSKLFEQVQRLREDSSLDIEDIQVSDTTLQELFLSFGEAKKERTSISSTLS</sequence>
<dbReference type="KEGG" id="goe:100903842"/>
<dbReference type="FunFam" id="3.40.50.300:FF:000933">
    <property type="entry name" value="ABC transporter A family member 7"/>
    <property type="match status" value="1"/>
</dbReference>
<feature type="transmembrane region" description="Helical" evidence="8">
    <location>
        <begin position="769"/>
        <end position="788"/>
    </location>
</feature>
<dbReference type="RefSeq" id="XP_018495293.2">
    <property type="nucleotide sequence ID" value="XM_018639777.2"/>
</dbReference>
<dbReference type="InterPro" id="IPR013525">
    <property type="entry name" value="ABC2_TM"/>
</dbReference>
<evidence type="ECO:0000256" key="1">
    <source>
        <dbReference type="ARBA" id="ARBA00004141"/>
    </source>
</evidence>
<dbReference type="GO" id="GO:0016020">
    <property type="term" value="C:membrane"/>
    <property type="evidence" value="ECO:0007669"/>
    <property type="project" value="UniProtKB-SubCell"/>
</dbReference>
<evidence type="ECO:0000256" key="3">
    <source>
        <dbReference type="ARBA" id="ARBA00022741"/>
    </source>
</evidence>
<dbReference type="GO" id="GO:0016887">
    <property type="term" value="F:ATP hydrolysis activity"/>
    <property type="evidence" value="ECO:0007669"/>
    <property type="project" value="InterPro"/>
</dbReference>
<dbReference type="FunFam" id="3.40.50.300:FF:002470">
    <property type="entry name" value="ABC transporter, putative"/>
    <property type="match status" value="1"/>
</dbReference>
<feature type="transmembrane region" description="Helical" evidence="8">
    <location>
        <begin position="621"/>
        <end position="641"/>
    </location>
</feature>